<proteinExistence type="predicted"/>
<comment type="caution">
    <text evidence="1">The sequence shown here is derived from an EMBL/GenBank/DDBJ whole genome shotgun (WGS) entry which is preliminary data.</text>
</comment>
<reference evidence="1 2" key="1">
    <citation type="submission" date="2015-09" db="EMBL/GenBank/DDBJ databases">
        <title>Draft Genome Sequence of the Strain BR 3267 (Bradyrhizobium yuanmingense) recommended as inoculant for cowpea in Brazil.</title>
        <authorList>
            <person name="Simoes-Araujo J.L."/>
            <person name="Zilli J.E."/>
        </authorList>
    </citation>
    <scope>NUCLEOTIDE SEQUENCE [LARGE SCALE GENOMIC DNA]</scope>
    <source>
        <strain evidence="1 2">BR3267</strain>
    </source>
</reference>
<name>A0A0R3CM35_9BRAD</name>
<sequence length="927" mass="104838">MRRGEEFAQHGFDLLSKRNEPEQYFDALKQYGFFDPSENQGPVPSSNPDFVHIPVWPVLNYLRAVGARAAVLDSDDLSGKVLDIIRSVTLFKDVSTGEPRDNYRTYFTFAELFGVLPVRCITVADVSLIPIWLNSKYDRGLVPHALSKGLLKRLFDDGSVQSIKKACVVIEACLEMEHSPKRRKRSDDDLATVVDDHWLKEMLQAHAGELGRKSGRDAAAIFENGLRIVFSKERRSYGSALWRPAIETNPQNRDFYGPENRFVEGLRDVLDGWLEAAPVDAIAYVETALKDESEIIRRIALHTVTEHFAVLKPAFEAFIKPQLFQSGHRHELYRLLSLRFVELSEDGKAKVIDAIRKLPMPSKGEDRERRLKFTQREWLSAIKDQPEVAAWFAELAAAPELGPVTDHPDFLSYHESRWGPGAAPYETDSLVAFAEDGSLIERLNSFQPGNLWRGPTFGGLVAALEDAVANNPDAFLPLLSDFRAAKVPFQHALIQGYKKLFDPSNNAKPEFDWNSAWPKLMRFFAEMVADESFWGKVKQEETAEHIPTRAWMRSLIASFLENATRDDETAYPAELLPQGWGIITTMLSRAESGELSLSDPMTRALNTEKGHVVGAMYNHALRACRVADKTIQSHGAVWKSLQDVFDAELTKCRDGNFEFTTLSASYIGNLHYLSSDWLKANVALIFPAKYPNNFKVAIGGLAYAGPNRPIYQLLAGHSVFAEALATKLEDKNGRERVIEWVGLAYLWGDEQLESPIIQTIFIAGVEDVETLAELFWQVRRDELTDVQIDRVLSFWERCLTWAKERAILSEHFMARLSRLSPYIEKLDDRTKTLLMAVVPYVHTDYGTDQMIEELARLVDTDPAGVASLLERMLESSAPDFDLDDKLKKLIERLAALGLRAEAIRCTEKVRRTLPGMLDLYKKLVRIN</sequence>
<accession>A0A0R3CM35</accession>
<organism evidence="1 2">
    <name type="scientific">Bradyrhizobium yuanmingense</name>
    <dbReference type="NCBI Taxonomy" id="108015"/>
    <lineage>
        <taxon>Bacteria</taxon>
        <taxon>Pseudomonadati</taxon>
        <taxon>Pseudomonadota</taxon>
        <taxon>Alphaproteobacteria</taxon>
        <taxon>Hyphomicrobiales</taxon>
        <taxon>Nitrobacteraceae</taxon>
        <taxon>Bradyrhizobium</taxon>
    </lineage>
</organism>
<dbReference type="Proteomes" id="UP000051380">
    <property type="component" value="Unassembled WGS sequence"/>
</dbReference>
<gene>
    <name evidence="1" type="ORF">AOQ72_17920</name>
</gene>
<evidence type="ECO:0000313" key="1">
    <source>
        <dbReference type="EMBL" id="KRP96212.1"/>
    </source>
</evidence>
<evidence type="ECO:0000313" key="2">
    <source>
        <dbReference type="Proteomes" id="UP000051380"/>
    </source>
</evidence>
<protein>
    <submittedName>
        <fullName evidence="1">Uncharacterized protein</fullName>
    </submittedName>
</protein>
<dbReference type="AlphaFoldDB" id="A0A0R3CM35"/>
<dbReference type="EMBL" id="LJYF01000026">
    <property type="protein sequence ID" value="KRP96212.1"/>
    <property type="molecule type" value="Genomic_DNA"/>
</dbReference>